<dbReference type="EMBL" id="CADEPI010000083">
    <property type="protein sequence ID" value="CAB3373248.1"/>
    <property type="molecule type" value="Genomic_DNA"/>
</dbReference>
<evidence type="ECO:0008006" key="4">
    <source>
        <dbReference type="Google" id="ProtNLM"/>
    </source>
</evidence>
<dbReference type="GO" id="GO:0070513">
    <property type="term" value="F:death domain binding"/>
    <property type="evidence" value="ECO:0007669"/>
    <property type="project" value="TreeGrafter"/>
</dbReference>
<dbReference type="GO" id="GO:0034198">
    <property type="term" value="P:cellular response to amino acid starvation"/>
    <property type="evidence" value="ECO:0007669"/>
    <property type="project" value="TreeGrafter"/>
</dbReference>
<dbReference type="OrthoDB" id="5973225at2759"/>
<dbReference type="PANTHER" id="PTHR13177:SF4">
    <property type="entry name" value="GEO09647P1"/>
    <property type="match status" value="1"/>
</dbReference>
<evidence type="ECO:0000313" key="3">
    <source>
        <dbReference type="Proteomes" id="UP000494165"/>
    </source>
</evidence>
<feature type="compositionally biased region" description="Basic and acidic residues" evidence="1">
    <location>
        <begin position="30"/>
        <end position="43"/>
    </location>
</feature>
<dbReference type="Pfam" id="PF15228">
    <property type="entry name" value="DAP"/>
    <property type="match status" value="1"/>
</dbReference>
<comment type="caution">
    <text evidence="2">The sequence shown here is derived from an EMBL/GenBank/DDBJ whole genome shotgun (WGS) entry which is preliminary data.</text>
</comment>
<feature type="compositionally biased region" description="Basic and acidic residues" evidence="1">
    <location>
        <begin position="84"/>
        <end position="96"/>
    </location>
</feature>
<dbReference type="GO" id="GO:0097190">
    <property type="term" value="P:apoptotic signaling pathway"/>
    <property type="evidence" value="ECO:0007669"/>
    <property type="project" value="TreeGrafter"/>
</dbReference>
<protein>
    <recommendedName>
        <fullName evidence="4">Death-associated protein 1</fullName>
    </recommendedName>
</protein>
<name>A0A8S1CWU8_9INSE</name>
<dbReference type="PANTHER" id="PTHR13177">
    <property type="entry name" value="DEATH-ASSOCIATED PROTEIN 1"/>
    <property type="match status" value="1"/>
</dbReference>
<accession>A0A8S1CWU8</accession>
<proteinExistence type="predicted"/>
<evidence type="ECO:0000256" key="1">
    <source>
        <dbReference type="SAM" id="MobiDB-lite"/>
    </source>
</evidence>
<feature type="compositionally biased region" description="Polar residues" evidence="1">
    <location>
        <begin position="48"/>
        <end position="65"/>
    </location>
</feature>
<sequence length="108" mass="11474">MSSPPNDSELKGGHPPAVKVGGMRITQHKPPKDSAEGASKEKDEIIDDTTNALKISTSPPKTVSVSGAPVRGNADFPAEAVQSFHDKPQPTHDARPAARPNIIHQPRK</sequence>
<gene>
    <name evidence="2" type="ORF">CLODIP_2_CD03661</name>
</gene>
<dbReference type="InterPro" id="IPR024130">
    <property type="entry name" value="DAP1/DAPL1"/>
</dbReference>
<feature type="region of interest" description="Disordered" evidence="1">
    <location>
        <begin position="1"/>
        <end position="108"/>
    </location>
</feature>
<dbReference type="Proteomes" id="UP000494165">
    <property type="component" value="Unassembled WGS sequence"/>
</dbReference>
<keyword evidence="3" id="KW-1185">Reference proteome</keyword>
<evidence type="ECO:0000313" key="2">
    <source>
        <dbReference type="EMBL" id="CAB3373248.1"/>
    </source>
</evidence>
<dbReference type="AlphaFoldDB" id="A0A8S1CWU8"/>
<reference evidence="2 3" key="1">
    <citation type="submission" date="2020-04" db="EMBL/GenBank/DDBJ databases">
        <authorList>
            <person name="Alioto T."/>
            <person name="Alioto T."/>
            <person name="Gomez Garrido J."/>
        </authorList>
    </citation>
    <scope>NUCLEOTIDE SEQUENCE [LARGE SCALE GENOMIC DNA]</scope>
</reference>
<organism evidence="2 3">
    <name type="scientific">Cloeon dipterum</name>
    <dbReference type="NCBI Taxonomy" id="197152"/>
    <lineage>
        <taxon>Eukaryota</taxon>
        <taxon>Metazoa</taxon>
        <taxon>Ecdysozoa</taxon>
        <taxon>Arthropoda</taxon>
        <taxon>Hexapoda</taxon>
        <taxon>Insecta</taxon>
        <taxon>Pterygota</taxon>
        <taxon>Palaeoptera</taxon>
        <taxon>Ephemeroptera</taxon>
        <taxon>Pisciforma</taxon>
        <taxon>Baetidae</taxon>
        <taxon>Cloeon</taxon>
    </lineage>
</organism>
<dbReference type="GO" id="GO:0010507">
    <property type="term" value="P:negative regulation of autophagy"/>
    <property type="evidence" value="ECO:0007669"/>
    <property type="project" value="TreeGrafter"/>
</dbReference>